<feature type="region of interest" description="Disordered" evidence="4">
    <location>
        <begin position="502"/>
        <end position="533"/>
    </location>
</feature>
<feature type="domain" description="Zn(2)-C6 fungal-type" evidence="5">
    <location>
        <begin position="560"/>
        <end position="590"/>
    </location>
</feature>
<dbReference type="InterPro" id="IPR050654">
    <property type="entry name" value="AChE-related_enzymes"/>
</dbReference>
<dbReference type="PANTHER" id="PTHR43918">
    <property type="entry name" value="ACETYLCHOLINESTERASE"/>
    <property type="match status" value="1"/>
</dbReference>
<feature type="region of interest" description="Disordered" evidence="4">
    <location>
        <begin position="546"/>
        <end position="568"/>
    </location>
</feature>
<evidence type="ECO:0000256" key="3">
    <source>
        <dbReference type="ARBA" id="ARBA00023242"/>
    </source>
</evidence>
<feature type="region of interest" description="Disordered" evidence="4">
    <location>
        <begin position="1686"/>
        <end position="1720"/>
    </location>
</feature>
<comment type="similarity">
    <text evidence="1">Belongs to the type-B carboxylesterase/lipase family.</text>
</comment>
<feature type="compositionally biased region" description="Polar residues" evidence="4">
    <location>
        <begin position="999"/>
        <end position="1009"/>
    </location>
</feature>
<keyword evidence="3" id="KW-0539">Nucleus</keyword>
<dbReference type="InterPro" id="IPR029058">
    <property type="entry name" value="AB_hydrolase_fold"/>
</dbReference>
<feature type="compositionally biased region" description="Low complexity" evidence="4">
    <location>
        <begin position="724"/>
        <end position="742"/>
    </location>
</feature>
<dbReference type="InterPro" id="IPR036864">
    <property type="entry name" value="Zn2-C6_fun-type_DNA-bd_sf"/>
</dbReference>
<dbReference type="Gene3D" id="3.40.50.1820">
    <property type="entry name" value="alpha/beta hydrolase"/>
    <property type="match status" value="2"/>
</dbReference>
<gene>
    <name evidence="6" type="ORF">BN1723_000797</name>
</gene>
<dbReference type="SUPFAM" id="SSF57701">
    <property type="entry name" value="Zn2/Cys6 DNA-binding domain"/>
    <property type="match status" value="2"/>
</dbReference>
<evidence type="ECO:0000256" key="1">
    <source>
        <dbReference type="ARBA" id="ARBA00005964"/>
    </source>
</evidence>
<organism evidence="6 7">
    <name type="scientific">Verticillium longisporum</name>
    <name type="common">Verticillium dahliae var. longisporum</name>
    <dbReference type="NCBI Taxonomy" id="100787"/>
    <lineage>
        <taxon>Eukaryota</taxon>
        <taxon>Fungi</taxon>
        <taxon>Dikarya</taxon>
        <taxon>Ascomycota</taxon>
        <taxon>Pezizomycotina</taxon>
        <taxon>Sordariomycetes</taxon>
        <taxon>Hypocreomycetidae</taxon>
        <taxon>Glomerellales</taxon>
        <taxon>Plectosphaerellaceae</taxon>
        <taxon>Verticillium</taxon>
    </lineage>
</organism>
<proteinExistence type="inferred from homology"/>
<dbReference type="CDD" id="cd00067">
    <property type="entry name" value="GAL4"/>
    <property type="match status" value="2"/>
</dbReference>
<dbReference type="SMART" id="SM00066">
    <property type="entry name" value="GAL4"/>
    <property type="match status" value="2"/>
</dbReference>
<feature type="region of interest" description="Disordered" evidence="4">
    <location>
        <begin position="593"/>
        <end position="633"/>
    </location>
</feature>
<feature type="compositionally biased region" description="Polar residues" evidence="4">
    <location>
        <begin position="505"/>
        <end position="522"/>
    </location>
</feature>
<feature type="compositionally biased region" description="Pro residues" evidence="4">
    <location>
        <begin position="18"/>
        <end position="31"/>
    </location>
</feature>
<dbReference type="ESTHER" id="vera1-c9s8c8">
    <property type="family name" value="Fungal_carboxylesterase_lipase"/>
</dbReference>
<dbReference type="Pfam" id="PF00172">
    <property type="entry name" value="Zn_clus"/>
    <property type="match status" value="2"/>
</dbReference>
<evidence type="ECO:0000259" key="5">
    <source>
        <dbReference type="PROSITE" id="PS50048"/>
    </source>
</evidence>
<feature type="compositionally biased region" description="Low complexity" evidence="4">
    <location>
        <begin position="985"/>
        <end position="998"/>
    </location>
</feature>
<evidence type="ECO:0000256" key="4">
    <source>
        <dbReference type="SAM" id="MobiDB-lite"/>
    </source>
</evidence>
<feature type="compositionally biased region" description="Low complexity" evidence="4">
    <location>
        <begin position="1010"/>
        <end position="1031"/>
    </location>
</feature>
<protein>
    <recommendedName>
        <fullName evidence="5">Zn(2)-C6 fungal-type domain-containing protein</fullName>
    </recommendedName>
</protein>
<dbReference type="PROSITE" id="PS00122">
    <property type="entry name" value="CARBOXYLESTERASE_B_1"/>
    <property type="match status" value="1"/>
</dbReference>
<feature type="region of interest" description="Disordered" evidence="4">
    <location>
        <begin position="685"/>
        <end position="752"/>
    </location>
</feature>
<dbReference type="InterPro" id="IPR019826">
    <property type="entry name" value="Carboxylesterase_B_AS"/>
</dbReference>
<accession>A0A0G4N7H2</accession>
<dbReference type="GO" id="GO:0052689">
    <property type="term" value="F:carboxylic ester hydrolase activity"/>
    <property type="evidence" value="ECO:0007669"/>
    <property type="project" value="TreeGrafter"/>
</dbReference>
<evidence type="ECO:0000313" key="7">
    <source>
        <dbReference type="Proteomes" id="UP000045706"/>
    </source>
</evidence>
<reference evidence="7" key="1">
    <citation type="submission" date="2015-05" db="EMBL/GenBank/DDBJ databases">
        <authorList>
            <person name="Fogelqvist Johan"/>
        </authorList>
    </citation>
    <scope>NUCLEOTIDE SEQUENCE [LARGE SCALE GENOMIC DNA]</scope>
</reference>
<dbReference type="InterPro" id="IPR002018">
    <property type="entry name" value="CarbesteraseB"/>
</dbReference>
<feature type="domain" description="Zn(2)-C6 fungal-type" evidence="5">
    <location>
        <begin position="779"/>
        <end position="809"/>
    </location>
</feature>
<dbReference type="GO" id="GO:0000981">
    <property type="term" value="F:DNA-binding transcription factor activity, RNA polymerase II-specific"/>
    <property type="evidence" value="ECO:0007669"/>
    <property type="project" value="InterPro"/>
</dbReference>
<dbReference type="PANTHER" id="PTHR43918:SF4">
    <property type="entry name" value="CARBOXYLIC ESTER HYDROLASE"/>
    <property type="match status" value="1"/>
</dbReference>
<dbReference type="Proteomes" id="UP000045706">
    <property type="component" value="Unassembled WGS sequence"/>
</dbReference>
<dbReference type="EMBL" id="CVQI01032828">
    <property type="protein sequence ID" value="CRK42388.1"/>
    <property type="molecule type" value="Genomic_DNA"/>
</dbReference>
<dbReference type="Pfam" id="PF00135">
    <property type="entry name" value="COesterase"/>
    <property type="match status" value="2"/>
</dbReference>
<dbReference type="InterPro" id="IPR001138">
    <property type="entry name" value="Zn2Cys6_DnaBD"/>
</dbReference>
<evidence type="ECO:0000256" key="2">
    <source>
        <dbReference type="ARBA" id="ARBA00022801"/>
    </source>
</evidence>
<dbReference type="PROSITE" id="PS50048">
    <property type="entry name" value="ZN2_CY6_FUNGAL_2"/>
    <property type="match status" value="2"/>
</dbReference>
<feature type="region of interest" description="Disordered" evidence="4">
    <location>
        <begin position="319"/>
        <end position="402"/>
    </location>
</feature>
<feature type="compositionally biased region" description="Acidic residues" evidence="4">
    <location>
        <begin position="619"/>
        <end position="633"/>
    </location>
</feature>
<feature type="region of interest" description="Disordered" evidence="4">
    <location>
        <begin position="764"/>
        <end position="788"/>
    </location>
</feature>
<evidence type="ECO:0000313" key="6">
    <source>
        <dbReference type="EMBL" id="CRK42388.1"/>
    </source>
</evidence>
<feature type="compositionally biased region" description="Polar residues" evidence="4">
    <location>
        <begin position="931"/>
        <end position="944"/>
    </location>
</feature>
<feature type="region of interest" description="Disordered" evidence="4">
    <location>
        <begin position="812"/>
        <end position="850"/>
    </location>
</feature>
<keyword evidence="2" id="KW-0378">Hydrolase</keyword>
<dbReference type="SUPFAM" id="SSF53474">
    <property type="entry name" value="alpha/beta-Hydrolases"/>
    <property type="match status" value="2"/>
</dbReference>
<feature type="region of interest" description="Disordered" evidence="4">
    <location>
        <begin position="1"/>
        <end position="43"/>
    </location>
</feature>
<dbReference type="Gene3D" id="4.10.240.10">
    <property type="entry name" value="Zn(2)-C6 fungal-type DNA-binding domain"/>
    <property type="match status" value="2"/>
</dbReference>
<feature type="compositionally biased region" description="Acidic residues" evidence="4">
    <location>
        <begin position="838"/>
        <end position="850"/>
    </location>
</feature>
<dbReference type="PROSITE" id="PS00463">
    <property type="entry name" value="ZN2_CY6_FUNGAL_1"/>
    <property type="match status" value="2"/>
</dbReference>
<feature type="compositionally biased region" description="Polar residues" evidence="4">
    <location>
        <begin position="1055"/>
        <end position="1082"/>
    </location>
</feature>
<sequence length="1720" mass="183915">MTSACLPDRHSNHKMSLQPPPTSTTPTPSPRRPQAGALSSQVRSPTVDIASFWLDQPDHDQQSPTARRQLTLLLYRRACGGENANRSGIMAEALLGLAPSSRLEDTHTNKIQIQHPDQIQDHLRRAIEYNVRPTRAEHVSVTFDIRNTVQFTLASADNDTPVPPANANVDPALDGAPPPPVPAIAPTAARTVRVNDALANQPQDDPSLQRSVASHIVELLGAVDGATWAVRDISRGPQGWTVTYACKRSLAAWLRQHQKNPDKGLIGDYSQKDPEMAIFARPAFDCRGSLTVAFSKSARVISVKYEHTPFHKTVKEMAEYFRPPPPPMPTTAATAETTETTKKTPRRSKAAAENGDDNEGEGGAAGQTKKTPRKRKSDADGATSTKRKRKSKSDAGQNATDAFMVPATLDGADENTPAQTRADEVVQSSVHSHALLNVPPAEATRRRETAIRLLSEGGVEPETLSTDQFSIFANQSPDLQKESLIMLARYGAERLRIVHPKDQAASETPSGGESSVEQTPQPANGEAAVEPGASSAEPIVAVGNAEGGKKAAKPKLTRGACTPCRSSRTKCDRTKPSCDACIVADISCEYPLQQTRGPRGESSGKPAKPRKSAARIEPDTEPEEVEDPEPDDIETIDYTSNMPVASMVTPAADLSTQDYFNTGSGGLSFPQTNHPDVPVINPSSMTYPAPPPAAEETYSEVQAAVVSPPKPRQTNGRRSLPSGPTQAAPDAEQTQAQTPQPANGEAAVEPGASSAEPIVAVGNAEGGKKAAKPKLTRGACTPCRSSRTKCDRTKPSCDACIVADISCEYPLQQTRGPRGESSGKPAKPRKSAARIEPDTEPEEVEDPEPDDIETIDYTSNMPVASMVTPAADLSTQDYFNTGSGGLSFPQTNHPDGPVINPSSMTYPAPPPAAEETYSEVHAAVVSLPKPRQTNGRRSLPSGPTQAAPDAEQTQAQVNYASSWQQGASDDTARSASTRSPTLAKQAARQFQQHQQHQQPSPTVQPAQTVTPSQTSPFQHQQHQQPSPTVQPAQTVTPSQTSPFQVPAQTARAKSRTGQRSQTPHGAQRTSTPSHHTVQQTRSPAAPPPTVAAPNYSAAADLTALSQQNPYSTRYSSAVDQQTAPMRLGLAKMLFGSLTSLLAIGATLHLVGAAASPPKAKTVNGTYVGYDLPEFEQQVFLGVPYAKSPPLSNPEPLTESWKGTRSAQKYGNICPTQSDERIFKAVNATFSHDCLNLNIIRPANVRAGDKLPENKTPIITITLNYRLGFLGFPGGPQAVAAGITNLGLKDQRIALRWIQENIAAFGGDPAKVTLWGQSAGAISITHQILAYGGEDSGLFRGGIAVSGTAGYGTNSLFPLSTHLTDGYNHIANASGCAGPEVDDSLECLRKIDAFTLYQAGWDAVNAGQSKGEIALYWWPAIDGDFIREPPVSQLEAGRFPRNINLMTGANSDEGLLSIHVHSAGLKTEEQLKDRLHFYFPTARPSTIQKILSAYPVDAPSLECLRKIDAFTLYQAGWDAVAAGQSRGEIALYWWPAVDGDFIKEPPVSQLDAGRFPRNINLITGANSDEGLLSIHVHSAGLKTEEQLKDRLHFYFPTARPSTIQKILSAYPVDAPSSPCSLPMKGADGKDPFCEAMKVRRGLQNRPNTSVTDSTCSFICHSAHRDGGGRIATICCGLQAFWGRGREAVSSSGRCGKGPGDNRGVEYSRGEDGVHGGTEAAP</sequence>
<name>A0A0G4N7H2_VERLO</name>
<feature type="compositionally biased region" description="Polar residues" evidence="4">
    <location>
        <begin position="1032"/>
        <end position="1047"/>
    </location>
</feature>
<feature type="compositionally biased region" description="Polar residues" evidence="4">
    <location>
        <begin position="951"/>
        <end position="982"/>
    </location>
</feature>
<feature type="compositionally biased region" description="Basic and acidic residues" evidence="4">
    <location>
        <begin position="1701"/>
        <end position="1712"/>
    </location>
</feature>
<feature type="region of interest" description="Disordered" evidence="4">
    <location>
        <begin position="927"/>
        <end position="1093"/>
    </location>
</feature>
<dbReference type="GO" id="GO:0008270">
    <property type="term" value="F:zinc ion binding"/>
    <property type="evidence" value="ECO:0007669"/>
    <property type="project" value="InterPro"/>
</dbReference>